<dbReference type="Gene3D" id="3.30.930.30">
    <property type="match status" value="1"/>
</dbReference>
<dbReference type="EMBL" id="CP135445">
    <property type="protein sequence ID" value="WRY35648.1"/>
    <property type="molecule type" value="Genomic_DNA"/>
</dbReference>
<keyword evidence="1" id="KW-0614">Plasmid</keyword>
<organism evidence="1 2">
    <name type="scientific">Thioclava litoralis</name>
    <dbReference type="NCBI Taxonomy" id="3076557"/>
    <lineage>
        <taxon>Bacteria</taxon>
        <taxon>Pseudomonadati</taxon>
        <taxon>Pseudomonadota</taxon>
        <taxon>Alphaproteobacteria</taxon>
        <taxon>Rhodobacterales</taxon>
        <taxon>Paracoccaceae</taxon>
        <taxon>Thioclava</taxon>
    </lineage>
</organism>
<evidence type="ECO:0000313" key="1">
    <source>
        <dbReference type="EMBL" id="WRY35648.1"/>
    </source>
</evidence>
<keyword evidence="2" id="KW-1185">Reference proteome</keyword>
<gene>
    <name evidence="1" type="ORF">RPE78_17490</name>
</gene>
<evidence type="ECO:0000313" key="2">
    <source>
        <dbReference type="Proteomes" id="UP001623290"/>
    </source>
</evidence>
<geneLocation type="plasmid" evidence="1 2">
    <name>unnamed2</name>
</geneLocation>
<dbReference type="RefSeq" id="WP_330629382.1">
    <property type="nucleotide sequence ID" value="NZ_CP135445.1"/>
</dbReference>
<name>A0ABZ1E5M2_9RHOB</name>
<accession>A0ABZ1E5M2</accession>
<proteinExistence type="predicted"/>
<sequence length="235" mass="26362">MDGSPLAKYPVVLRFKGMFPHQLGKFQMHGRREGGDLGHIDMGRFDPNRPPLIGGVDWLEKAHTEVEWMRAENFANELASLEKRRRKADVIRRTSEGPKNPWRASKHGPMREVILTANKKFFGDGLEDFFGETSNVDSFRELAVSWLKENFGEDCIHARDDLDEEAYHIDSETPTGAIIATTKNLRIGSNYPSSASNTPVEIAAAMAASRWMTDDELVLMYGRIQIALAQDGIGV</sequence>
<protein>
    <submittedName>
        <fullName evidence="1">Uncharacterized protein</fullName>
    </submittedName>
</protein>
<reference evidence="1 2" key="1">
    <citation type="submission" date="2023-09" db="EMBL/GenBank/DDBJ databases">
        <title>Thioclava shenzhenensis sp. nov., a multidrug resistant bacteria-antagonizing species isolated from coastal seawater.</title>
        <authorList>
            <person name="Long M."/>
        </authorList>
    </citation>
    <scope>NUCLEOTIDE SEQUENCE [LARGE SCALE GENOMIC DNA]</scope>
    <source>
        <strain evidence="1 2">FTW29</strain>
        <plasmid evidence="1 2">unnamed2</plasmid>
    </source>
</reference>
<dbReference type="Proteomes" id="UP001623290">
    <property type="component" value="Plasmid unnamed2"/>
</dbReference>